<name>A0A1Q8C8W1_9PSEU</name>
<feature type="domain" description="EamA" evidence="8">
    <location>
        <begin position="165"/>
        <end position="300"/>
    </location>
</feature>
<evidence type="ECO:0000256" key="3">
    <source>
        <dbReference type="ARBA" id="ARBA00022692"/>
    </source>
</evidence>
<dbReference type="Pfam" id="PF00892">
    <property type="entry name" value="EamA"/>
    <property type="match status" value="2"/>
</dbReference>
<feature type="compositionally biased region" description="Basic and acidic residues" evidence="6">
    <location>
        <begin position="364"/>
        <end position="375"/>
    </location>
</feature>
<evidence type="ECO:0000313" key="9">
    <source>
        <dbReference type="EMBL" id="OLF10790.1"/>
    </source>
</evidence>
<dbReference type="Proteomes" id="UP000185596">
    <property type="component" value="Unassembled WGS sequence"/>
</dbReference>
<feature type="compositionally biased region" description="Low complexity" evidence="6">
    <location>
        <begin position="354"/>
        <end position="363"/>
    </location>
</feature>
<evidence type="ECO:0000256" key="7">
    <source>
        <dbReference type="SAM" id="Phobius"/>
    </source>
</evidence>
<feature type="transmembrane region" description="Helical" evidence="7">
    <location>
        <begin position="163"/>
        <end position="182"/>
    </location>
</feature>
<feature type="transmembrane region" description="Helical" evidence="7">
    <location>
        <begin position="48"/>
        <end position="68"/>
    </location>
</feature>
<dbReference type="PANTHER" id="PTHR32322:SF2">
    <property type="entry name" value="EAMA DOMAIN-CONTAINING PROTEIN"/>
    <property type="match status" value="1"/>
</dbReference>
<comment type="caution">
    <text evidence="9">The sequence shown here is derived from an EMBL/GenBank/DDBJ whole genome shotgun (WGS) entry which is preliminary data.</text>
</comment>
<dbReference type="EMBL" id="MSIE01000073">
    <property type="protein sequence ID" value="OLF10790.1"/>
    <property type="molecule type" value="Genomic_DNA"/>
</dbReference>
<keyword evidence="4 7" id="KW-1133">Transmembrane helix</keyword>
<feature type="transmembrane region" description="Helical" evidence="7">
    <location>
        <begin position="80"/>
        <end position="99"/>
    </location>
</feature>
<organism evidence="9 10">
    <name type="scientific">Actinophytocola xanthii</name>
    <dbReference type="NCBI Taxonomy" id="1912961"/>
    <lineage>
        <taxon>Bacteria</taxon>
        <taxon>Bacillati</taxon>
        <taxon>Actinomycetota</taxon>
        <taxon>Actinomycetes</taxon>
        <taxon>Pseudonocardiales</taxon>
        <taxon>Pseudonocardiaceae</taxon>
    </lineage>
</organism>
<feature type="transmembrane region" description="Helical" evidence="7">
    <location>
        <begin position="194"/>
        <end position="214"/>
    </location>
</feature>
<dbReference type="InterPro" id="IPR000620">
    <property type="entry name" value="EamA_dom"/>
</dbReference>
<evidence type="ECO:0000256" key="5">
    <source>
        <dbReference type="ARBA" id="ARBA00023136"/>
    </source>
</evidence>
<keyword evidence="3 7" id="KW-0812">Transmembrane</keyword>
<dbReference type="InterPro" id="IPR037185">
    <property type="entry name" value="EmrE-like"/>
</dbReference>
<feature type="transmembrane region" description="Helical" evidence="7">
    <location>
        <begin position="284"/>
        <end position="302"/>
    </location>
</feature>
<evidence type="ECO:0000256" key="4">
    <source>
        <dbReference type="ARBA" id="ARBA00022989"/>
    </source>
</evidence>
<evidence type="ECO:0000256" key="2">
    <source>
        <dbReference type="ARBA" id="ARBA00007362"/>
    </source>
</evidence>
<gene>
    <name evidence="9" type="ORF">BU204_31335</name>
</gene>
<dbReference type="PANTHER" id="PTHR32322">
    <property type="entry name" value="INNER MEMBRANE TRANSPORTER"/>
    <property type="match status" value="1"/>
</dbReference>
<evidence type="ECO:0000256" key="6">
    <source>
        <dbReference type="SAM" id="MobiDB-lite"/>
    </source>
</evidence>
<dbReference type="STRING" id="1912961.BU204_31335"/>
<feature type="transmembrane region" description="Helical" evidence="7">
    <location>
        <begin position="261"/>
        <end position="278"/>
    </location>
</feature>
<dbReference type="GO" id="GO:0016020">
    <property type="term" value="C:membrane"/>
    <property type="evidence" value="ECO:0007669"/>
    <property type="project" value="UniProtKB-SubCell"/>
</dbReference>
<dbReference type="Gene3D" id="1.10.3730.20">
    <property type="match status" value="1"/>
</dbReference>
<reference evidence="9 10" key="1">
    <citation type="submission" date="2016-12" db="EMBL/GenBank/DDBJ databases">
        <title>The draft genome sequence of Actinophytocola sp. 11-183.</title>
        <authorList>
            <person name="Wang W."/>
            <person name="Yuan L."/>
        </authorList>
    </citation>
    <scope>NUCLEOTIDE SEQUENCE [LARGE SCALE GENOMIC DNA]</scope>
    <source>
        <strain evidence="9 10">11-183</strain>
    </source>
</reference>
<evidence type="ECO:0000313" key="10">
    <source>
        <dbReference type="Proteomes" id="UP000185596"/>
    </source>
</evidence>
<protein>
    <recommendedName>
        <fullName evidence="8">EamA domain-containing protein</fullName>
    </recommendedName>
</protein>
<sequence>MWDGDPMTDTRTHPPWLAWAALGVVYVVWGSTYLAIRFSVETMPALLSAGFRFLVSGALLCLGVLLFAGPRAFRMTRPQFGTAALVGFLLPAWGNGLVVVAERDVASGLAALLVASIPLYVVVLRRIIGQRPPPVTLLGVAVGFAGLVVLLLGGPVAGAHGSAWFGPWLVLLAALGWACGTVAGSRLPVPPNPVTFSAVGMLIGGAVLSAGGWASGESLNLAAVSTESWLGWAYCVVFGSIAFSAYVYALGRLPVSTVATYAYVNPVIAVLLGVWLAGERFGPAQLAGGLIVLAAVVLVIRAEARASTAATSPDQATAAPAMQKPGRTGANSFGRGEARGCVSESEGASTVWTDAAPAGAPGAEDAKEGRRWLSD</sequence>
<dbReference type="InterPro" id="IPR050638">
    <property type="entry name" value="AA-Vitamin_Transporters"/>
</dbReference>
<comment type="subcellular location">
    <subcellularLocation>
        <location evidence="1">Membrane</location>
        <topology evidence="1">Multi-pass membrane protein</topology>
    </subcellularLocation>
</comment>
<feature type="transmembrane region" description="Helical" evidence="7">
    <location>
        <begin position="105"/>
        <end position="123"/>
    </location>
</feature>
<evidence type="ECO:0000259" key="8">
    <source>
        <dbReference type="Pfam" id="PF00892"/>
    </source>
</evidence>
<dbReference type="AlphaFoldDB" id="A0A1Q8C8W1"/>
<feature type="transmembrane region" description="Helical" evidence="7">
    <location>
        <begin position="229"/>
        <end position="249"/>
    </location>
</feature>
<keyword evidence="10" id="KW-1185">Reference proteome</keyword>
<feature type="transmembrane region" description="Helical" evidence="7">
    <location>
        <begin position="135"/>
        <end position="157"/>
    </location>
</feature>
<accession>A0A1Q8C8W1</accession>
<feature type="transmembrane region" description="Helical" evidence="7">
    <location>
        <begin position="16"/>
        <end position="36"/>
    </location>
</feature>
<proteinExistence type="inferred from homology"/>
<dbReference type="SUPFAM" id="SSF103481">
    <property type="entry name" value="Multidrug resistance efflux transporter EmrE"/>
    <property type="match status" value="2"/>
</dbReference>
<evidence type="ECO:0000256" key="1">
    <source>
        <dbReference type="ARBA" id="ARBA00004141"/>
    </source>
</evidence>
<keyword evidence="5 7" id="KW-0472">Membrane</keyword>
<comment type="similarity">
    <text evidence="2">Belongs to the EamA transporter family.</text>
</comment>
<feature type="region of interest" description="Disordered" evidence="6">
    <location>
        <begin position="311"/>
        <end position="375"/>
    </location>
</feature>
<feature type="domain" description="EamA" evidence="8">
    <location>
        <begin position="25"/>
        <end position="151"/>
    </location>
</feature>